<dbReference type="Proteomes" id="UP001267290">
    <property type="component" value="Unassembled WGS sequence"/>
</dbReference>
<dbReference type="Gene3D" id="3.90.1170.50">
    <property type="entry name" value="Aldehyde oxidase/xanthine dehydrogenase, a/b hammerhead"/>
    <property type="match status" value="1"/>
</dbReference>
<dbReference type="InterPro" id="IPR000674">
    <property type="entry name" value="Ald_Oxase/Xan_DH_a/b"/>
</dbReference>
<comment type="caution">
    <text evidence="4">The sequence shown here is derived from an EMBL/GenBank/DDBJ whole genome shotgun (WGS) entry which is preliminary data.</text>
</comment>
<dbReference type="Pfam" id="PF20256">
    <property type="entry name" value="MoCoBD_2"/>
    <property type="match status" value="1"/>
</dbReference>
<evidence type="ECO:0000256" key="1">
    <source>
        <dbReference type="ARBA" id="ARBA00022505"/>
    </source>
</evidence>
<gene>
    <name evidence="4" type="ORF">J2736_001880</name>
</gene>
<dbReference type="PANTHER" id="PTHR11908">
    <property type="entry name" value="XANTHINE DEHYDROGENASE"/>
    <property type="match status" value="1"/>
</dbReference>
<reference evidence="4 5" key="1">
    <citation type="submission" date="2023-07" db="EMBL/GenBank/DDBJ databases">
        <title>Sorghum-associated microbial communities from plants grown in Nebraska, USA.</title>
        <authorList>
            <person name="Schachtman D."/>
        </authorList>
    </citation>
    <scope>NUCLEOTIDE SEQUENCE [LARGE SCALE GENOMIC DNA]</scope>
    <source>
        <strain evidence="4 5">CC258</strain>
    </source>
</reference>
<dbReference type="RefSeq" id="WP_310225730.1">
    <property type="nucleotide sequence ID" value="NZ_JAVDSB010000002.1"/>
</dbReference>
<organism evidence="4 5">
    <name type="scientific">Paenibacillus qinlingensis</name>
    <dbReference type="NCBI Taxonomy" id="1837343"/>
    <lineage>
        <taxon>Bacteria</taxon>
        <taxon>Bacillati</taxon>
        <taxon>Bacillota</taxon>
        <taxon>Bacilli</taxon>
        <taxon>Bacillales</taxon>
        <taxon>Paenibacillaceae</taxon>
        <taxon>Paenibacillus</taxon>
    </lineage>
</organism>
<dbReference type="InterPro" id="IPR016208">
    <property type="entry name" value="Ald_Oxase/xanthine_DH-like"/>
</dbReference>
<evidence type="ECO:0000313" key="4">
    <source>
        <dbReference type="EMBL" id="MDR6550693.1"/>
    </source>
</evidence>
<accession>A0ABU1NTA9</accession>
<dbReference type="Pfam" id="PF02738">
    <property type="entry name" value="MoCoBD_1"/>
    <property type="match status" value="1"/>
</dbReference>
<proteinExistence type="predicted"/>
<dbReference type="InterPro" id="IPR037165">
    <property type="entry name" value="AldOxase/xan_DH_Mopterin-bd_sf"/>
</dbReference>
<evidence type="ECO:0000256" key="2">
    <source>
        <dbReference type="ARBA" id="ARBA00023002"/>
    </source>
</evidence>
<evidence type="ECO:0000259" key="3">
    <source>
        <dbReference type="SMART" id="SM01008"/>
    </source>
</evidence>
<dbReference type="SMART" id="SM01008">
    <property type="entry name" value="Ald_Xan_dh_C"/>
    <property type="match status" value="1"/>
</dbReference>
<keyword evidence="1" id="KW-0500">Molybdenum</keyword>
<dbReference type="Gene3D" id="3.30.365.10">
    <property type="entry name" value="Aldehyde oxidase/xanthine dehydrogenase, molybdopterin binding domain"/>
    <property type="match status" value="4"/>
</dbReference>
<dbReference type="Pfam" id="PF01315">
    <property type="entry name" value="Ald_Xan_dh_C"/>
    <property type="match status" value="1"/>
</dbReference>
<sequence>MTVIGKAIPRVESKDKVTGVARYTNDRQSPSHLHGWLVTSPHAHARIQYIDYAAALQVTGVHAVVTGDDHSVLVGTVLFDRPPIAQGKVRYYGEPYAVVVADNEQIAKEAARLIRTGFEPLPVVNSPSSALRTGAPLIHENLSSYHKTNDVHPVPGTNIGNHVKIRKGDMQAGWALSEVTVEGSYAFNTSDHCAMEPRCAIVEAKPDGTVEIETSTQDPFTMKRLFQRFFGIDQSKVIVRVPLVGGAFGGKGSVQLEYIGYLASLACGGRPVKLNNTRESDMIGSPSHIGLEAQVKLGATRDGRLTAAEITLLFDNGGYTDVGAIVTESAAVDCTGPYRIDNVHCDALSVYTNHPYATAFRGFGHSEVLYCTERAMDMLAKKLQMDPLELRDRNAIQPGDTTPTQTLLSRSSVGDLRQCIRKLKELMQWEDAHRVPQDPYKVIATGVSCIWKVSGSMIDLGSGATITFNHDGSLNLSVGAVEIGQGNRTAMAQLAAERMNMPVHQIHIKMDIDTQITPEHWKTVASSSTMMVGRAVLDAADDAIAQLKHNASIVLKKPTEELVVGGGNVYVKNEPSVYLEIRTLVSGYMYPDGSASGNLVIGRGRYRVHHLKSLDPQTGKGIPGQQWTVSAQAVVVEFDSRECTYRILKAVSVIDAGKVINAGTAHGQVVGGMNMGLSFATREAFLFNHAGVVLNPQLRSYKITRFGDQPEYLVDFVETPFIDGPYGARGIAENGTIGMPGALANALSIAAGVELNQLPLTPEYIWRVRGSVRDLF</sequence>
<dbReference type="SUPFAM" id="SSF54665">
    <property type="entry name" value="CO dehydrogenase molybdoprotein N-domain-like"/>
    <property type="match status" value="1"/>
</dbReference>
<evidence type="ECO:0000313" key="5">
    <source>
        <dbReference type="Proteomes" id="UP001267290"/>
    </source>
</evidence>
<dbReference type="EMBL" id="JAVDSB010000002">
    <property type="protein sequence ID" value="MDR6550693.1"/>
    <property type="molecule type" value="Genomic_DNA"/>
</dbReference>
<name>A0ABU1NTA9_9BACL</name>
<feature type="domain" description="Aldehyde oxidase/xanthine dehydrogenase a/b hammerhead" evidence="3">
    <location>
        <begin position="18"/>
        <end position="122"/>
    </location>
</feature>
<dbReference type="InterPro" id="IPR036856">
    <property type="entry name" value="Ald_Oxase/Xan_DH_a/b_sf"/>
</dbReference>
<keyword evidence="5" id="KW-1185">Reference proteome</keyword>
<dbReference type="InterPro" id="IPR008274">
    <property type="entry name" value="AldOxase/xan_DH_MoCoBD1"/>
</dbReference>
<dbReference type="InterPro" id="IPR046867">
    <property type="entry name" value="AldOxase/xan_DH_MoCoBD2"/>
</dbReference>
<dbReference type="SUPFAM" id="SSF56003">
    <property type="entry name" value="Molybdenum cofactor-binding domain"/>
    <property type="match status" value="1"/>
</dbReference>
<keyword evidence="2" id="KW-0560">Oxidoreductase</keyword>
<protein>
    <submittedName>
        <fullName evidence="4">CO/xanthine dehydrogenase Mo-binding subunit</fullName>
    </submittedName>
</protein>
<dbReference type="PANTHER" id="PTHR11908:SF132">
    <property type="entry name" value="ALDEHYDE OXIDASE 1-RELATED"/>
    <property type="match status" value="1"/>
</dbReference>